<dbReference type="InterPro" id="IPR000531">
    <property type="entry name" value="Beta-barrel_TonB"/>
</dbReference>
<dbReference type="GO" id="GO:0009279">
    <property type="term" value="C:cell outer membrane"/>
    <property type="evidence" value="ECO:0007669"/>
    <property type="project" value="UniProtKB-SubCell"/>
</dbReference>
<name>A0A396RL44_9SPHN</name>
<keyword evidence="3 10" id="KW-0813">Transport</keyword>
<comment type="caution">
    <text evidence="15">The sequence shown here is derived from an EMBL/GenBank/DDBJ whole genome shotgun (WGS) entry which is preliminary data.</text>
</comment>
<dbReference type="InterPro" id="IPR036942">
    <property type="entry name" value="Beta-barrel_TonB_sf"/>
</dbReference>
<evidence type="ECO:0000259" key="13">
    <source>
        <dbReference type="Pfam" id="PF00593"/>
    </source>
</evidence>
<accession>A0A396RL44</accession>
<dbReference type="EMBL" id="QWLV01000007">
    <property type="protein sequence ID" value="RHW16839.1"/>
    <property type="molecule type" value="Genomic_DNA"/>
</dbReference>
<feature type="signal peptide" evidence="12">
    <location>
        <begin position="1"/>
        <end position="23"/>
    </location>
</feature>
<evidence type="ECO:0000256" key="6">
    <source>
        <dbReference type="ARBA" id="ARBA00023077"/>
    </source>
</evidence>
<dbReference type="Pfam" id="PF00593">
    <property type="entry name" value="TonB_dep_Rec_b-barrel"/>
    <property type="match status" value="1"/>
</dbReference>
<protein>
    <submittedName>
        <fullName evidence="15">TonB-dependent receptor</fullName>
    </submittedName>
</protein>
<dbReference type="Proteomes" id="UP000266693">
    <property type="component" value="Unassembled WGS sequence"/>
</dbReference>
<keyword evidence="6 11" id="KW-0798">TonB box</keyword>
<dbReference type="Gene3D" id="2.40.170.20">
    <property type="entry name" value="TonB-dependent receptor, beta-barrel domain"/>
    <property type="match status" value="1"/>
</dbReference>
<evidence type="ECO:0000256" key="7">
    <source>
        <dbReference type="ARBA" id="ARBA00023136"/>
    </source>
</evidence>
<dbReference type="SUPFAM" id="SSF56935">
    <property type="entry name" value="Porins"/>
    <property type="match status" value="1"/>
</dbReference>
<evidence type="ECO:0000256" key="4">
    <source>
        <dbReference type="ARBA" id="ARBA00022452"/>
    </source>
</evidence>
<feature type="domain" description="TonB-dependent receptor plug" evidence="14">
    <location>
        <begin position="58"/>
        <end position="155"/>
    </location>
</feature>
<organism evidence="15 16">
    <name type="scientific">Sphingomonas gilva</name>
    <dbReference type="NCBI Taxonomy" id="2305907"/>
    <lineage>
        <taxon>Bacteria</taxon>
        <taxon>Pseudomonadati</taxon>
        <taxon>Pseudomonadota</taxon>
        <taxon>Alphaproteobacteria</taxon>
        <taxon>Sphingomonadales</taxon>
        <taxon>Sphingomonadaceae</taxon>
        <taxon>Sphingomonas</taxon>
    </lineage>
</organism>
<evidence type="ECO:0000256" key="8">
    <source>
        <dbReference type="ARBA" id="ARBA00023170"/>
    </source>
</evidence>
<dbReference type="Gene3D" id="2.170.130.10">
    <property type="entry name" value="TonB-dependent receptor, plug domain"/>
    <property type="match status" value="1"/>
</dbReference>
<dbReference type="AlphaFoldDB" id="A0A396RL44"/>
<evidence type="ECO:0000256" key="1">
    <source>
        <dbReference type="ARBA" id="ARBA00004571"/>
    </source>
</evidence>
<evidence type="ECO:0000256" key="10">
    <source>
        <dbReference type="PROSITE-ProRule" id="PRU01360"/>
    </source>
</evidence>
<dbReference type="Pfam" id="PF07715">
    <property type="entry name" value="Plug"/>
    <property type="match status" value="1"/>
</dbReference>
<comment type="similarity">
    <text evidence="2 10 11">Belongs to the TonB-dependent receptor family.</text>
</comment>
<evidence type="ECO:0000313" key="15">
    <source>
        <dbReference type="EMBL" id="RHW16839.1"/>
    </source>
</evidence>
<dbReference type="PANTHER" id="PTHR32552">
    <property type="entry name" value="FERRICHROME IRON RECEPTOR-RELATED"/>
    <property type="match status" value="1"/>
</dbReference>
<dbReference type="GO" id="GO:0015344">
    <property type="term" value="F:siderophore uptake transmembrane transporter activity"/>
    <property type="evidence" value="ECO:0007669"/>
    <property type="project" value="TreeGrafter"/>
</dbReference>
<feature type="chain" id="PRO_5017477013" evidence="12">
    <location>
        <begin position="24"/>
        <end position="718"/>
    </location>
</feature>
<dbReference type="InterPro" id="IPR037066">
    <property type="entry name" value="Plug_dom_sf"/>
</dbReference>
<evidence type="ECO:0000256" key="11">
    <source>
        <dbReference type="RuleBase" id="RU003357"/>
    </source>
</evidence>
<evidence type="ECO:0000256" key="12">
    <source>
        <dbReference type="SAM" id="SignalP"/>
    </source>
</evidence>
<proteinExistence type="inferred from homology"/>
<dbReference type="InterPro" id="IPR039426">
    <property type="entry name" value="TonB-dep_rcpt-like"/>
</dbReference>
<evidence type="ECO:0000256" key="2">
    <source>
        <dbReference type="ARBA" id="ARBA00009810"/>
    </source>
</evidence>
<dbReference type="PANTHER" id="PTHR32552:SF82">
    <property type="entry name" value="FCUA PROTEIN"/>
    <property type="match status" value="1"/>
</dbReference>
<sequence length="718" mass="75712">MTSFATRLLAGAAAIALAAPAFAQDAESGEDIIVTAQRENRTQVERGGSVGVLGDKPAEDVPFAIKSYSEALILNQQPQTLGQVLENDPSVRLSYGFGNAAELFIIRGFPLFGDDIAIDGLYGITPRQLIAPELYDSVQVLNGASAFLNGAAPGGSGIGGNVNLMLKRAERPLTRVTANFTESGHFGGAFDVARRFGGGAFGIRVNGAYRAGDVSVDDEFRRTAVIGAGLDWRGSRARLSLDVAYQRVEVDRLRPKVTIGAGLTEVPAPPPAGTNYAQPWTFTELTDLFGVVRGEYDLSDNAMVYAAFGARDGSEDGIYSGVEVVNATTGAATGSALFVPRTDNNEAAQAGLRVKLAGGGISHEINFGGSLIRQVNRNAYDFLGGFDGFATNLYDTPAMPLPPTGFVGGDLDDPFAVGRVRLGSAFASDTIGILGDHVLLTGGLRLQAINVKSYLYSDGSLDTEYRENAASPVVGLVVKPAEGLSLYANRIEGLAQGPTAPIDPLLVNSGEVFAPFVSAQYEVGGKLALGRFNASLALYQTRQPSSFTRPVDASDPDGPRVFVVEGEQRNRGIELALDGELARGLRFIGGASITEAKLTNTGGAANEGNSAVGVPDYTINAHVEWDLPFVPGATLTGRVVDTGAQWVDAANTLEIPGWTRFDLGARYVVAVAERPLTLRLTVDNVTNESYWQSAYDSFSPSVLQGAPRTVKLSASIEL</sequence>
<keyword evidence="7 10" id="KW-0472">Membrane</keyword>
<keyword evidence="5 10" id="KW-0812">Transmembrane</keyword>
<evidence type="ECO:0000256" key="9">
    <source>
        <dbReference type="ARBA" id="ARBA00023237"/>
    </source>
</evidence>
<dbReference type="PROSITE" id="PS52016">
    <property type="entry name" value="TONB_DEPENDENT_REC_3"/>
    <property type="match status" value="1"/>
</dbReference>
<dbReference type="NCBIfam" id="TIGR01783">
    <property type="entry name" value="TonB-siderophor"/>
    <property type="match status" value="1"/>
</dbReference>
<dbReference type="RefSeq" id="WP_118864813.1">
    <property type="nucleotide sequence ID" value="NZ_QWLV01000007.1"/>
</dbReference>
<feature type="domain" description="TonB-dependent receptor-like beta-barrel" evidence="13">
    <location>
        <begin position="238"/>
        <end position="685"/>
    </location>
</feature>
<evidence type="ECO:0000259" key="14">
    <source>
        <dbReference type="Pfam" id="PF07715"/>
    </source>
</evidence>
<keyword evidence="16" id="KW-1185">Reference proteome</keyword>
<dbReference type="OrthoDB" id="9760333at2"/>
<keyword evidence="9 10" id="KW-0998">Cell outer membrane</keyword>
<dbReference type="InterPro" id="IPR012910">
    <property type="entry name" value="Plug_dom"/>
</dbReference>
<dbReference type="GO" id="GO:0015891">
    <property type="term" value="P:siderophore transport"/>
    <property type="evidence" value="ECO:0007669"/>
    <property type="project" value="InterPro"/>
</dbReference>
<evidence type="ECO:0000256" key="3">
    <source>
        <dbReference type="ARBA" id="ARBA00022448"/>
    </source>
</evidence>
<comment type="subcellular location">
    <subcellularLocation>
        <location evidence="1 10">Cell outer membrane</location>
        <topology evidence="1 10">Multi-pass membrane protein</topology>
    </subcellularLocation>
</comment>
<gene>
    <name evidence="15" type="ORF">D1610_14075</name>
</gene>
<keyword evidence="4 10" id="KW-1134">Transmembrane beta strand</keyword>
<dbReference type="GO" id="GO:0038023">
    <property type="term" value="F:signaling receptor activity"/>
    <property type="evidence" value="ECO:0007669"/>
    <property type="project" value="InterPro"/>
</dbReference>
<keyword evidence="8 15" id="KW-0675">Receptor</keyword>
<reference evidence="15 16" key="1">
    <citation type="submission" date="2018-08" db="EMBL/GenBank/DDBJ databases">
        <title>The multiple taxonomic identification of Sphingomonas gilva.</title>
        <authorList>
            <person name="Zhu D."/>
            <person name="Zheng S."/>
        </authorList>
    </citation>
    <scope>NUCLEOTIDE SEQUENCE [LARGE SCALE GENOMIC DNA]</scope>
    <source>
        <strain evidence="15 16">ZDH117</strain>
    </source>
</reference>
<dbReference type="CDD" id="cd01347">
    <property type="entry name" value="ligand_gated_channel"/>
    <property type="match status" value="1"/>
</dbReference>
<evidence type="ECO:0000313" key="16">
    <source>
        <dbReference type="Proteomes" id="UP000266693"/>
    </source>
</evidence>
<keyword evidence="12" id="KW-0732">Signal</keyword>
<evidence type="ECO:0000256" key="5">
    <source>
        <dbReference type="ARBA" id="ARBA00022692"/>
    </source>
</evidence>
<dbReference type="InterPro" id="IPR010105">
    <property type="entry name" value="TonB_sidphr_rcpt"/>
</dbReference>